<proteinExistence type="inferred from homology"/>
<dbReference type="InterPro" id="IPR023827">
    <property type="entry name" value="Peptidase_S8_Asp-AS"/>
</dbReference>
<evidence type="ECO:0000313" key="10">
    <source>
        <dbReference type="Proteomes" id="UP000529637"/>
    </source>
</evidence>
<dbReference type="PROSITE" id="PS00137">
    <property type="entry name" value="SUBTILASE_HIS"/>
    <property type="match status" value="1"/>
</dbReference>
<evidence type="ECO:0000256" key="2">
    <source>
        <dbReference type="ARBA" id="ARBA00022729"/>
    </source>
</evidence>
<keyword evidence="10" id="KW-1185">Reference proteome</keyword>
<dbReference type="InterPro" id="IPR013424">
    <property type="entry name" value="Ice-binding_C"/>
</dbReference>
<dbReference type="GO" id="GO:0016485">
    <property type="term" value="P:protein processing"/>
    <property type="evidence" value="ECO:0007669"/>
    <property type="project" value="TreeGrafter"/>
</dbReference>
<dbReference type="PANTHER" id="PTHR42884">
    <property type="entry name" value="PROPROTEIN CONVERTASE SUBTILISIN/KEXIN-RELATED"/>
    <property type="match status" value="1"/>
</dbReference>
<sequence length="709" mass="73571">MLKSIPFKPRLLTALMLGCFAGQAATAAIVTYAGDPGTAGDPASWRTPEFMRSFGLRAMGAEYAYAAGFAGAGVPIGLVDSGFYFAHPDLPASRYTPVTVNGVSGTWNAAYNDSHGTGVSGLAAGSRDGNATTNFHGVAFNSQVYMGNTLKGDGALFGVPQATQTVGQTIDQAYIANVYRAVAATPGVRIVGTSWGSQPNTEQYQTLRPTTGTNLTGRAGALGNWAYLTRGDTWFQGALDAWATGDAINFSNGNTGYLNSSPRSGAAYFRPELEGRWTAVTGIQQSATVNGTTVGTTYNADGSVNIPGVQVYNQCGYAKWSCVSAPSAGTVTSNVGNIATSPTAGVGTFSGTSAAQPHATAALALIMERFPYMTNEQAVMVMRTTAVQNATINNSAGAQIINPTAGQIVQVPDDRNGWGTVSLRNAMNGPGQFMGNFAVNTQGQNDTWSNNISDVAIRARQAEDQTEATAWAARKAEKGWNVTPPPPPPAVPTAAADQQAYYASDAVNDYTEYQVGLAREAARNSRVYNGSLTKLGAGALTLTGMNSYTGGTQVMGGTLVAGSRTALGTGNVSVGNATLATRVADSPLMIAGNLTLGPDSVLDLGFSRWASLLLDVDGVATLNGLLQITFPGNYSNAPGLFDLMDFASSTGAFRNVSFVGLNPYLTASLVYSANGIDVLIASVPEPATYALALLGLGCVGWASRRRRKA</sequence>
<dbReference type="NCBIfam" id="TIGR02595">
    <property type="entry name" value="PEP_CTERM"/>
    <property type="match status" value="1"/>
</dbReference>
<accession>A0A7Y6TX40</accession>
<name>A0A7Y6TX40_9BURK</name>
<dbReference type="PROSITE" id="PS00136">
    <property type="entry name" value="SUBTILASE_ASP"/>
    <property type="match status" value="1"/>
</dbReference>
<dbReference type="PRINTS" id="PR00723">
    <property type="entry name" value="SUBTILISIN"/>
</dbReference>
<dbReference type="SUPFAM" id="SSF52743">
    <property type="entry name" value="Subtilisin-like"/>
    <property type="match status" value="1"/>
</dbReference>
<dbReference type="InterPro" id="IPR023828">
    <property type="entry name" value="Peptidase_S8_Ser-AS"/>
</dbReference>
<evidence type="ECO:0000256" key="6">
    <source>
        <dbReference type="SAM" id="SignalP"/>
    </source>
</evidence>
<keyword evidence="2 6" id="KW-0732">Signal</keyword>
<reference evidence="9 10" key="1">
    <citation type="submission" date="2020-06" db="EMBL/GenBank/DDBJ databases">
        <title>Schlegella sp. ID0723 isolated from air conditioner.</title>
        <authorList>
            <person name="Kim D.Y."/>
            <person name="Kim D.-U."/>
        </authorList>
    </citation>
    <scope>NUCLEOTIDE SEQUENCE [LARGE SCALE GENOMIC DNA]</scope>
    <source>
        <strain evidence="9 10">ID0723</strain>
    </source>
</reference>
<evidence type="ECO:0000313" key="9">
    <source>
        <dbReference type="EMBL" id="NUZ06680.1"/>
    </source>
</evidence>
<dbReference type="InterPro" id="IPR034061">
    <property type="entry name" value="Peptidases_S8_Autotransporter"/>
</dbReference>
<gene>
    <name evidence="9" type="ORF">HQN59_13000</name>
</gene>
<dbReference type="Pfam" id="PF07589">
    <property type="entry name" value="PEP-CTERM"/>
    <property type="match status" value="1"/>
</dbReference>
<comment type="caution">
    <text evidence="9">The sequence shown here is derived from an EMBL/GenBank/DDBJ whole genome shotgun (WGS) entry which is preliminary data.</text>
</comment>
<dbReference type="InterPro" id="IPR000209">
    <property type="entry name" value="Peptidase_S8/S53_dom"/>
</dbReference>
<dbReference type="CDD" id="cd04848">
    <property type="entry name" value="Peptidases_S8_Autotransporter_serine_protease_like"/>
    <property type="match status" value="1"/>
</dbReference>
<keyword evidence="4 5" id="KW-0720">Serine protease</keyword>
<dbReference type="InterPro" id="IPR013425">
    <property type="entry name" value="Autotrns_rpt"/>
</dbReference>
<evidence type="ECO:0000256" key="1">
    <source>
        <dbReference type="ARBA" id="ARBA00022670"/>
    </source>
</evidence>
<dbReference type="AlphaFoldDB" id="A0A7Y6TX40"/>
<dbReference type="Proteomes" id="UP000529637">
    <property type="component" value="Unassembled WGS sequence"/>
</dbReference>
<feature type="signal peptide" evidence="6">
    <location>
        <begin position="1"/>
        <end position="27"/>
    </location>
</feature>
<dbReference type="InterPro" id="IPR015500">
    <property type="entry name" value="Peptidase_S8_subtilisin-rel"/>
</dbReference>
<protein>
    <submittedName>
        <fullName evidence="9">S8 family serine peptidase</fullName>
    </submittedName>
</protein>
<dbReference type="SUPFAM" id="SSF51126">
    <property type="entry name" value="Pectin lyase-like"/>
    <property type="match status" value="1"/>
</dbReference>
<dbReference type="InterPro" id="IPR011050">
    <property type="entry name" value="Pectin_lyase_fold/virulence"/>
</dbReference>
<feature type="active site" description="Charge relay system" evidence="5">
    <location>
        <position position="115"/>
    </location>
</feature>
<evidence type="ECO:0000256" key="4">
    <source>
        <dbReference type="ARBA" id="ARBA00022825"/>
    </source>
</evidence>
<dbReference type="InterPro" id="IPR036852">
    <property type="entry name" value="Peptidase_S8/S53_dom_sf"/>
</dbReference>
<dbReference type="GO" id="GO:0016020">
    <property type="term" value="C:membrane"/>
    <property type="evidence" value="ECO:0007669"/>
    <property type="project" value="TreeGrafter"/>
</dbReference>
<evidence type="ECO:0000256" key="3">
    <source>
        <dbReference type="ARBA" id="ARBA00022801"/>
    </source>
</evidence>
<feature type="active site" description="Charge relay system" evidence="5">
    <location>
        <position position="80"/>
    </location>
</feature>
<dbReference type="NCBIfam" id="TIGR02601">
    <property type="entry name" value="autotrns_rpt"/>
    <property type="match status" value="1"/>
</dbReference>
<dbReference type="EMBL" id="JABWMJ010000005">
    <property type="protein sequence ID" value="NUZ06680.1"/>
    <property type="molecule type" value="Genomic_DNA"/>
</dbReference>
<comment type="similarity">
    <text evidence="5">Belongs to the peptidase S8 family.</text>
</comment>
<keyword evidence="1 5" id="KW-0645">Protease</keyword>
<dbReference type="PROSITE" id="PS00138">
    <property type="entry name" value="SUBTILASE_SER"/>
    <property type="match status" value="1"/>
</dbReference>
<dbReference type="PANTHER" id="PTHR42884:SF14">
    <property type="entry name" value="NEUROENDOCRINE CONVERTASE 1"/>
    <property type="match status" value="1"/>
</dbReference>
<feature type="active site" description="Charge relay system" evidence="5">
    <location>
        <position position="353"/>
    </location>
</feature>
<dbReference type="Gene3D" id="3.40.50.200">
    <property type="entry name" value="Peptidase S8/S53 domain"/>
    <property type="match status" value="1"/>
</dbReference>
<dbReference type="Pfam" id="PF12951">
    <property type="entry name" value="PATR"/>
    <property type="match status" value="1"/>
</dbReference>
<organism evidence="9 10">
    <name type="scientific">Piscinibacter koreensis</name>
    <dbReference type="NCBI Taxonomy" id="2742824"/>
    <lineage>
        <taxon>Bacteria</taxon>
        <taxon>Pseudomonadati</taxon>
        <taxon>Pseudomonadota</taxon>
        <taxon>Betaproteobacteria</taxon>
        <taxon>Burkholderiales</taxon>
        <taxon>Sphaerotilaceae</taxon>
        <taxon>Piscinibacter</taxon>
    </lineage>
</organism>
<feature type="domain" description="Peptidase S8/S53" evidence="7">
    <location>
        <begin position="71"/>
        <end position="397"/>
    </location>
</feature>
<feature type="chain" id="PRO_5030754559" evidence="6">
    <location>
        <begin position="28"/>
        <end position="709"/>
    </location>
</feature>
<dbReference type="GO" id="GO:0004252">
    <property type="term" value="F:serine-type endopeptidase activity"/>
    <property type="evidence" value="ECO:0007669"/>
    <property type="project" value="UniProtKB-UniRule"/>
</dbReference>
<dbReference type="PROSITE" id="PS51892">
    <property type="entry name" value="SUBTILASE"/>
    <property type="match status" value="1"/>
</dbReference>
<evidence type="ECO:0000259" key="8">
    <source>
        <dbReference type="Pfam" id="PF07589"/>
    </source>
</evidence>
<evidence type="ECO:0000256" key="5">
    <source>
        <dbReference type="PROSITE-ProRule" id="PRU01240"/>
    </source>
</evidence>
<dbReference type="InterPro" id="IPR022398">
    <property type="entry name" value="Peptidase_S8_His-AS"/>
</dbReference>
<keyword evidence="3 5" id="KW-0378">Hydrolase</keyword>
<dbReference type="RefSeq" id="WP_176069520.1">
    <property type="nucleotide sequence ID" value="NZ_JABWMJ010000005.1"/>
</dbReference>
<feature type="domain" description="Ice-binding protein C-terminal" evidence="8">
    <location>
        <begin position="682"/>
        <end position="706"/>
    </location>
</feature>
<dbReference type="Pfam" id="PF00082">
    <property type="entry name" value="Peptidase_S8"/>
    <property type="match status" value="1"/>
</dbReference>
<evidence type="ECO:0000259" key="7">
    <source>
        <dbReference type="Pfam" id="PF00082"/>
    </source>
</evidence>